<dbReference type="Proteomes" id="UP000698800">
    <property type="component" value="Unassembled WGS sequence"/>
</dbReference>
<protein>
    <submittedName>
        <fullName evidence="2">Uncharacterized protein</fullName>
    </submittedName>
</protein>
<proteinExistence type="predicted"/>
<feature type="compositionally biased region" description="Basic and acidic residues" evidence="1">
    <location>
        <begin position="77"/>
        <end position="93"/>
    </location>
</feature>
<reference evidence="2" key="1">
    <citation type="submission" date="2021-03" db="EMBL/GenBank/DDBJ databases">
        <title>Comparative genomics and phylogenomic investigation of the class Geoglossomycetes provide insights into ecological specialization and systematics.</title>
        <authorList>
            <person name="Melie T."/>
            <person name="Pirro S."/>
            <person name="Miller A.N."/>
            <person name="Quandt A."/>
        </authorList>
    </citation>
    <scope>NUCLEOTIDE SEQUENCE</scope>
    <source>
        <strain evidence="2">GBOQ0MN5Z8</strain>
    </source>
</reference>
<dbReference type="AlphaFoldDB" id="A0A9P8KZY7"/>
<keyword evidence="3" id="KW-1185">Reference proteome</keyword>
<evidence type="ECO:0000313" key="2">
    <source>
        <dbReference type="EMBL" id="KAH0536273.1"/>
    </source>
</evidence>
<gene>
    <name evidence="2" type="ORF">FGG08_006834</name>
</gene>
<evidence type="ECO:0000256" key="1">
    <source>
        <dbReference type="SAM" id="MobiDB-lite"/>
    </source>
</evidence>
<dbReference type="OrthoDB" id="5419927at2759"/>
<name>A0A9P8KZY7_9PEZI</name>
<accession>A0A9P8KZY7</accession>
<evidence type="ECO:0000313" key="3">
    <source>
        <dbReference type="Proteomes" id="UP000698800"/>
    </source>
</evidence>
<sequence length="689" mass="78084">MSAGKNSRDRYLQPTLPIRPRSCGVVDTYVQKRLSPDVHPAFKALRNYEEATLELPQIPWNDEQLALLVPHSQLNGKERNVSEAKNVEGREGESGNESQEDDQFEELYRDANSEMQRFKAAMEAYETSTKSSKYKTNISSQSTHTWDEVLVEVENAVREYDSCTGLWGKIRKGLRSFGRNHSAFGAWMDLLPSQSEHVSVLCGGFKLILGVSPNSIVFLIMYELTDDRKAARRLHDLREDICDTLAQIPVLLACTHKALGIFKSKDLHQCSAALYISTLAALSHIITWYKEKAIKKMRSLFLQDSYEEQLSDKLQAIKTHAEIFEKTARSCSYVMLGNTQRTVQSHYQLSRENQQELRESRQESSQQASILAGMIMGGAANTRRMMEVESDRIMEQLKDTLENFLSSHARIDFRTQDARLRVQQIMLSSLDYEGSVLLRDVDVNLRATWTLPLQDQDRALAIMQCPKLHEWIINPMSCVLFINGNHRGSPRQQPTSVVCAKLADSIWHPAVDSWRPYAATTFALAFFCGEHRRPDDYDYGMNGMMRSLVAQLLVAYPTSDLRTVSRLENLQGDDIQDLCTMFETLITKLPPTAVVFCIIDGITLHEENKELLDEVEYVVQALVNIAGRANATIKGYGGCAFKLLFMSPTNSRVLYKVMPDPELDVIWMPASVPSKGWLTEGKWNASVLL</sequence>
<dbReference type="PANTHER" id="PTHR40619">
    <property type="entry name" value="FUNGAL STAND N-TERMINAL GOODBYE DOMAIN-CONTAINING PROTEIN"/>
    <property type="match status" value="1"/>
</dbReference>
<comment type="caution">
    <text evidence="2">The sequence shown here is derived from an EMBL/GenBank/DDBJ whole genome shotgun (WGS) entry which is preliminary data.</text>
</comment>
<dbReference type="EMBL" id="JAGHQL010000218">
    <property type="protein sequence ID" value="KAH0536273.1"/>
    <property type="molecule type" value="Genomic_DNA"/>
</dbReference>
<organism evidence="2 3">
    <name type="scientific">Glutinoglossum americanum</name>
    <dbReference type="NCBI Taxonomy" id="1670608"/>
    <lineage>
        <taxon>Eukaryota</taxon>
        <taxon>Fungi</taxon>
        <taxon>Dikarya</taxon>
        <taxon>Ascomycota</taxon>
        <taxon>Pezizomycotina</taxon>
        <taxon>Geoglossomycetes</taxon>
        <taxon>Geoglossales</taxon>
        <taxon>Geoglossaceae</taxon>
        <taxon>Glutinoglossum</taxon>
    </lineage>
</organism>
<feature type="region of interest" description="Disordered" evidence="1">
    <location>
        <begin position="77"/>
        <end position="103"/>
    </location>
</feature>
<dbReference type="PANTHER" id="PTHR40619:SF3">
    <property type="entry name" value="FUNGAL STAND N-TERMINAL GOODBYE DOMAIN-CONTAINING PROTEIN"/>
    <property type="match status" value="1"/>
</dbReference>